<dbReference type="Gene3D" id="3.40.50.880">
    <property type="match status" value="1"/>
</dbReference>
<dbReference type="InterPro" id="IPR029062">
    <property type="entry name" value="Class_I_gatase-like"/>
</dbReference>
<gene>
    <name evidence="2" type="ORF">FOB60_002103</name>
</gene>
<evidence type="ECO:0000259" key="1">
    <source>
        <dbReference type="Pfam" id="PF00117"/>
    </source>
</evidence>
<dbReference type="PANTHER" id="PTHR42695:SF5">
    <property type="entry name" value="GLUTAMINE AMIDOTRANSFERASE YLR126C-RELATED"/>
    <property type="match status" value="1"/>
</dbReference>
<dbReference type="GO" id="GO:0005829">
    <property type="term" value="C:cytosol"/>
    <property type="evidence" value="ECO:0007669"/>
    <property type="project" value="TreeGrafter"/>
</dbReference>
<organism evidence="2 3">
    <name type="scientific">Candida parapsilosis</name>
    <name type="common">Yeast</name>
    <dbReference type="NCBI Taxonomy" id="5480"/>
    <lineage>
        <taxon>Eukaryota</taxon>
        <taxon>Fungi</taxon>
        <taxon>Dikarya</taxon>
        <taxon>Ascomycota</taxon>
        <taxon>Saccharomycotina</taxon>
        <taxon>Pichiomycetes</taxon>
        <taxon>Debaryomycetaceae</taxon>
        <taxon>Candida/Lodderomyces clade</taxon>
        <taxon>Candida</taxon>
    </lineage>
</organism>
<proteinExistence type="predicted"/>
<evidence type="ECO:0000313" key="3">
    <source>
        <dbReference type="Proteomes" id="UP000590412"/>
    </source>
</evidence>
<keyword evidence="2" id="KW-0315">Glutamine amidotransferase</keyword>
<dbReference type="InterPro" id="IPR044992">
    <property type="entry name" value="ChyE-like"/>
</dbReference>
<protein>
    <submittedName>
        <fullName evidence="2">Glutamine amidotransferase class-I family protein</fullName>
    </submittedName>
</protein>
<comment type="caution">
    <text evidence="2">The sequence shown here is derived from an EMBL/GenBank/DDBJ whole genome shotgun (WGS) entry which is preliminary data.</text>
</comment>
<dbReference type="PROSITE" id="PS51273">
    <property type="entry name" value="GATASE_TYPE_1"/>
    <property type="match status" value="1"/>
</dbReference>
<evidence type="ECO:0000313" key="2">
    <source>
        <dbReference type="EMBL" id="KAF6057548.1"/>
    </source>
</evidence>
<reference evidence="2" key="1">
    <citation type="submission" date="2020-03" db="EMBL/GenBank/DDBJ databases">
        <title>FDA dAtabase for Regulatory Grade micrObial Sequences (FDA-ARGOS): Supporting development and validation of Infectious Disease Dx tests.</title>
        <authorList>
            <person name="Campos J."/>
            <person name="Goldberg B."/>
            <person name="Tallon L."/>
            <person name="Sadzewicz L."/>
            <person name="Vavikolanu K."/>
            <person name="Mehta A."/>
            <person name="Aluvathingal J."/>
            <person name="Nadendla S."/>
            <person name="Nandy P."/>
            <person name="Geyer C."/>
            <person name="Yan Y."/>
            <person name="Sichtig H."/>
        </authorList>
    </citation>
    <scope>NUCLEOTIDE SEQUENCE [LARGE SCALE GENOMIC DNA]</scope>
    <source>
        <strain evidence="2">FDAARGOS_652</strain>
    </source>
</reference>
<dbReference type="EMBL" id="JABWAB010000003">
    <property type="protein sequence ID" value="KAF6057548.1"/>
    <property type="molecule type" value="Genomic_DNA"/>
</dbReference>
<dbReference type="SUPFAM" id="SSF52317">
    <property type="entry name" value="Class I glutamine amidotransferase-like"/>
    <property type="match status" value="1"/>
</dbReference>
<dbReference type="Pfam" id="PF00117">
    <property type="entry name" value="GATase"/>
    <property type="match status" value="1"/>
</dbReference>
<dbReference type="OrthoDB" id="92161at2759"/>
<sequence>MILPPPHIAVLVLDTPIQGITEKYGDFGDNTIDLIKNTGTTSFNFVKYQLNTEDPEQLEKVYEELYSAVHNHLIEGFALTGSRSDAFSTLPWLVKFKSVLKNTILKLDKPVVGLCFGHQVIASVLGCKVDRSNDGWEVGITTISINDDIYKLKDSPFTELSQTENIDDAGQDYDAAVLFDHLNLVESHRDVVLGGLPTDFINFGSTSKCSIQGMVSIDNGDGNKRNCRVITFQGHPEFTTDLALDLLKYKFDAGLLNEKEYEKAKYHTSSLNNQGNLIGKVINKFLFNEAHTKEEA</sequence>
<dbReference type="InterPro" id="IPR017926">
    <property type="entry name" value="GATASE"/>
</dbReference>
<dbReference type="GO" id="GO:0005634">
    <property type="term" value="C:nucleus"/>
    <property type="evidence" value="ECO:0007669"/>
    <property type="project" value="TreeGrafter"/>
</dbReference>
<dbReference type="Proteomes" id="UP000590412">
    <property type="component" value="Unassembled WGS sequence"/>
</dbReference>
<dbReference type="PANTHER" id="PTHR42695">
    <property type="entry name" value="GLUTAMINE AMIDOTRANSFERASE YLR126C-RELATED"/>
    <property type="match status" value="1"/>
</dbReference>
<feature type="domain" description="Glutamine amidotransferase" evidence="1">
    <location>
        <begin position="100"/>
        <end position="240"/>
    </location>
</feature>
<accession>A0A8X7TCT9</accession>
<dbReference type="AlphaFoldDB" id="A0A8X7TCT9"/>
<name>A0A8X7TCT9_CANPA</name>